<feature type="non-terminal residue" evidence="1">
    <location>
        <position position="1"/>
    </location>
</feature>
<evidence type="ECO:0008006" key="3">
    <source>
        <dbReference type="Google" id="ProtNLM"/>
    </source>
</evidence>
<dbReference type="SUPFAM" id="SSF117396">
    <property type="entry name" value="TM1631-like"/>
    <property type="match status" value="1"/>
</dbReference>
<name>A0A1F2USY8_9ACTN</name>
<reference evidence="1 2" key="1">
    <citation type="journal article" date="2016" name="Nat. Commun.">
        <title>Thousands of microbial genomes shed light on interconnected biogeochemical processes in an aquifer system.</title>
        <authorList>
            <person name="Anantharaman K."/>
            <person name="Brown C.T."/>
            <person name="Hug L.A."/>
            <person name="Sharon I."/>
            <person name="Castelle C.J."/>
            <person name="Probst A.J."/>
            <person name="Thomas B.C."/>
            <person name="Singh A."/>
            <person name="Wilkins M.J."/>
            <person name="Karaoz U."/>
            <person name="Brodie E.L."/>
            <person name="Williams K.H."/>
            <person name="Hubbard S.S."/>
            <person name="Banfield J.F."/>
        </authorList>
    </citation>
    <scope>NUCLEOTIDE SEQUENCE [LARGE SCALE GENOMIC DNA]</scope>
</reference>
<organism evidence="1 2">
    <name type="scientific">Candidatus Aquicultor primus</name>
    <dbReference type="NCBI Taxonomy" id="1797195"/>
    <lineage>
        <taxon>Bacteria</taxon>
        <taxon>Bacillati</taxon>
        <taxon>Actinomycetota</taxon>
        <taxon>Candidatus Aquicultoria</taxon>
        <taxon>Candidatus Aquicultorales</taxon>
        <taxon>Candidatus Aquicultoraceae</taxon>
        <taxon>Candidatus Aquicultor</taxon>
    </lineage>
</organism>
<dbReference type="PANTHER" id="PTHR30348:SF4">
    <property type="entry name" value="DUF72 DOMAIN-CONTAINING PROTEIN"/>
    <property type="match status" value="1"/>
</dbReference>
<dbReference type="EMBL" id="MELI01000001">
    <property type="protein sequence ID" value="OFW36071.1"/>
    <property type="molecule type" value="Genomic_DNA"/>
</dbReference>
<dbReference type="InterPro" id="IPR002763">
    <property type="entry name" value="DUF72"/>
</dbReference>
<accession>A0A1F2USY8</accession>
<sequence length="229" mass="26717">YRHWQDFFYPHGVIQRDWLAFYAEHFSTVEINNSFYRLPERETFANWSTATPDDFTFAVKASRYITQFKKLSGTEDAVRKVLDNARGLGTKLGPILFQLPANWHLNLERFADFTASLPPGYRYAFEFRHDSWLCGDVYRLLRDKGLAFCISDAAAWSTSLETTAPFAYIRLHGGRVLYGSEYSEGELDKWARLIERFAKQQLEVFVYFNNDAQGYAVKNSLRLKKMLRA</sequence>
<evidence type="ECO:0000313" key="1">
    <source>
        <dbReference type="EMBL" id="OFW36071.1"/>
    </source>
</evidence>
<gene>
    <name evidence="1" type="ORF">A2074_00300</name>
</gene>
<proteinExistence type="predicted"/>
<protein>
    <recommendedName>
        <fullName evidence="3">DUF72 domain-containing protein</fullName>
    </recommendedName>
</protein>
<dbReference type="PANTHER" id="PTHR30348">
    <property type="entry name" value="UNCHARACTERIZED PROTEIN YECE"/>
    <property type="match status" value="1"/>
</dbReference>
<evidence type="ECO:0000313" key="2">
    <source>
        <dbReference type="Proteomes" id="UP000178086"/>
    </source>
</evidence>
<dbReference type="Gene3D" id="3.20.20.410">
    <property type="entry name" value="Protein of unknown function UPF0759"/>
    <property type="match status" value="1"/>
</dbReference>
<dbReference type="Pfam" id="PF01904">
    <property type="entry name" value="DUF72"/>
    <property type="match status" value="1"/>
</dbReference>
<comment type="caution">
    <text evidence="1">The sequence shown here is derived from an EMBL/GenBank/DDBJ whole genome shotgun (WGS) entry which is preliminary data.</text>
</comment>
<dbReference type="InterPro" id="IPR036520">
    <property type="entry name" value="UPF0759_sf"/>
</dbReference>
<dbReference type="AlphaFoldDB" id="A0A1F2USY8"/>
<dbReference type="Proteomes" id="UP000178086">
    <property type="component" value="Unassembled WGS sequence"/>
</dbReference>